<reference evidence="9 10" key="1">
    <citation type="submission" date="2016-10" db="EMBL/GenBank/DDBJ databases">
        <authorList>
            <person name="de Groot N.N."/>
        </authorList>
    </citation>
    <scope>NUCLEOTIDE SEQUENCE [LARGE SCALE GENOMIC DNA]</scope>
    <source>
        <strain evidence="9 10">CGMCC 1.11030</strain>
    </source>
</reference>
<dbReference type="STRING" id="1114924.SAMN05216258_10737"/>
<feature type="transmembrane region" description="Helical" evidence="8">
    <location>
        <begin position="39"/>
        <end position="58"/>
    </location>
</feature>
<evidence type="ECO:0000256" key="1">
    <source>
        <dbReference type="ARBA" id="ARBA00022448"/>
    </source>
</evidence>
<gene>
    <name evidence="8" type="primary">mntP</name>
    <name evidence="9" type="ORF">SAMN05216258_10737</name>
</gene>
<dbReference type="AlphaFoldDB" id="A0A1I3IG72"/>
<keyword evidence="6 8" id="KW-0472">Membrane</keyword>
<dbReference type="RefSeq" id="WP_092860938.1">
    <property type="nucleotide sequence ID" value="NZ_FOQH01000007.1"/>
</dbReference>
<evidence type="ECO:0000313" key="9">
    <source>
        <dbReference type="EMBL" id="SFI46968.1"/>
    </source>
</evidence>
<keyword evidence="10" id="KW-1185">Reference proteome</keyword>
<keyword evidence="3 8" id="KW-0812">Transmembrane</keyword>
<feature type="transmembrane region" description="Helical" evidence="8">
    <location>
        <begin position="70"/>
        <end position="89"/>
    </location>
</feature>
<keyword evidence="7 8" id="KW-0464">Manganese</keyword>
<dbReference type="EMBL" id="FOQH01000007">
    <property type="protein sequence ID" value="SFI46968.1"/>
    <property type="molecule type" value="Genomic_DNA"/>
</dbReference>
<name>A0A1I3IG72_9RHOB</name>
<feature type="transmembrane region" description="Helical" evidence="8">
    <location>
        <begin position="101"/>
        <end position="123"/>
    </location>
</feature>
<sequence length="185" mass="18424">MSPTAIGILALTLSLDAFVAALGRGAVERPAGWARALRTGAIFGAIEALTPLIGWGLGVAASQHVAAVDHWVAFTLLGAAGLHMTFHALTARPEAPRPASLWGTVATAVGSSIDAMAVGVSLAFLQVNILAVAAAVGLATLAMSTTGVLAGRLLGRRLGRIVGVLGGLALIALGASILAEHLAEG</sequence>
<feature type="transmembrane region" description="Helical" evidence="8">
    <location>
        <begin position="6"/>
        <end position="27"/>
    </location>
</feature>
<comment type="subcellular location">
    <subcellularLocation>
        <location evidence="8">Cell membrane</location>
        <topology evidence="8">Multi-pass membrane protein</topology>
    </subcellularLocation>
</comment>
<dbReference type="PANTHER" id="PTHR35529:SF1">
    <property type="entry name" value="MANGANESE EFFLUX PUMP MNTP-RELATED"/>
    <property type="match status" value="1"/>
</dbReference>
<evidence type="ECO:0000256" key="5">
    <source>
        <dbReference type="ARBA" id="ARBA00023065"/>
    </source>
</evidence>
<dbReference type="GO" id="GO:0005384">
    <property type="term" value="F:manganese ion transmembrane transporter activity"/>
    <property type="evidence" value="ECO:0007669"/>
    <property type="project" value="UniProtKB-UniRule"/>
</dbReference>
<comment type="similarity">
    <text evidence="8">Belongs to the MntP (TC 9.B.29) family.</text>
</comment>
<dbReference type="PANTHER" id="PTHR35529">
    <property type="entry name" value="MANGANESE EFFLUX PUMP MNTP-RELATED"/>
    <property type="match status" value="1"/>
</dbReference>
<comment type="function">
    <text evidence="8">Probably functions as a manganese efflux pump.</text>
</comment>
<keyword evidence="1 8" id="KW-0813">Transport</keyword>
<dbReference type="GO" id="GO:0005886">
    <property type="term" value="C:plasma membrane"/>
    <property type="evidence" value="ECO:0007669"/>
    <property type="project" value="UniProtKB-SubCell"/>
</dbReference>
<dbReference type="HAMAP" id="MF_01521">
    <property type="entry name" value="MntP_pump"/>
    <property type="match status" value="1"/>
</dbReference>
<evidence type="ECO:0000256" key="7">
    <source>
        <dbReference type="ARBA" id="ARBA00023211"/>
    </source>
</evidence>
<protein>
    <recommendedName>
        <fullName evidence="8">Putative manganese efflux pump MntP</fullName>
    </recommendedName>
</protein>
<evidence type="ECO:0000313" key="10">
    <source>
        <dbReference type="Proteomes" id="UP000199377"/>
    </source>
</evidence>
<accession>A0A1I3IG72</accession>
<dbReference type="Proteomes" id="UP000199377">
    <property type="component" value="Unassembled WGS sequence"/>
</dbReference>
<organism evidence="9 10">
    <name type="scientific">Albimonas pacifica</name>
    <dbReference type="NCBI Taxonomy" id="1114924"/>
    <lineage>
        <taxon>Bacteria</taxon>
        <taxon>Pseudomonadati</taxon>
        <taxon>Pseudomonadota</taxon>
        <taxon>Alphaproteobacteria</taxon>
        <taxon>Rhodobacterales</taxon>
        <taxon>Paracoccaceae</taxon>
        <taxon>Albimonas</taxon>
    </lineage>
</organism>
<dbReference type="OrthoDB" id="9811590at2"/>
<keyword evidence="5 8" id="KW-0406">Ion transport</keyword>
<feature type="transmembrane region" description="Helical" evidence="8">
    <location>
        <begin position="129"/>
        <end position="149"/>
    </location>
</feature>
<feature type="transmembrane region" description="Helical" evidence="8">
    <location>
        <begin position="161"/>
        <end position="179"/>
    </location>
</feature>
<evidence type="ECO:0000256" key="8">
    <source>
        <dbReference type="HAMAP-Rule" id="MF_01521"/>
    </source>
</evidence>
<proteinExistence type="inferred from homology"/>
<dbReference type="InterPro" id="IPR003810">
    <property type="entry name" value="Mntp/YtaF"/>
</dbReference>
<evidence type="ECO:0000256" key="4">
    <source>
        <dbReference type="ARBA" id="ARBA00022989"/>
    </source>
</evidence>
<dbReference type="Pfam" id="PF02659">
    <property type="entry name" value="Mntp"/>
    <property type="match status" value="1"/>
</dbReference>
<dbReference type="InterPro" id="IPR022929">
    <property type="entry name" value="Put_MntP"/>
</dbReference>
<evidence type="ECO:0000256" key="3">
    <source>
        <dbReference type="ARBA" id="ARBA00022692"/>
    </source>
</evidence>
<keyword evidence="4 8" id="KW-1133">Transmembrane helix</keyword>
<evidence type="ECO:0000256" key="2">
    <source>
        <dbReference type="ARBA" id="ARBA00022475"/>
    </source>
</evidence>
<keyword evidence="2 8" id="KW-1003">Cell membrane</keyword>
<evidence type="ECO:0000256" key="6">
    <source>
        <dbReference type="ARBA" id="ARBA00023136"/>
    </source>
</evidence>